<protein>
    <recommendedName>
        <fullName evidence="4">YggT family protein</fullName>
    </recommendedName>
</protein>
<evidence type="ECO:0000313" key="3">
    <source>
        <dbReference type="Proteomes" id="UP001138709"/>
    </source>
</evidence>
<evidence type="ECO:0000256" key="1">
    <source>
        <dbReference type="SAM" id="Phobius"/>
    </source>
</evidence>
<dbReference type="Proteomes" id="UP001138709">
    <property type="component" value="Unassembled WGS sequence"/>
</dbReference>
<evidence type="ECO:0008006" key="4">
    <source>
        <dbReference type="Google" id="ProtNLM"/>
    </source>
</evidence>
<organism evidence="2 3">
    <name type="scientific">Neoroseomonas eburnea</name>
    <dbReference type="NCBI Taxonomy" id="1346889"/>
    <lineage>
        <taxon>Bacteria</taxon>
        <taxon>Pseudomonadati</taxon>
        <taxon>Pseudomonadota</taxon>
        <taxon>Alphaproteobacteria</taxon>
        <taxon>Acetobacterales</taxon>
        <taxon>Acetobacteraceae</taxon>
        <taxon>Neoroseomonas</taxon>
    </lineage>
</organism>
<evidence type="ECO:0000313" key="2">
    <source>
        <dbReference type="EMBL" id="MBR0683429.1"/>
    </source>
</evidence>
<gene>
    <name evidence="2" type="ORF">GXW74_23285</name>
</gene>
<keyword evidence="1" id="KW-0812">Transmembrane</keyword>
<feature type="transmembrane region" description="Helical" evidence="1">
    <location>
        <begin position="69"/>
        <end position="92"/>
    </location>
</feature>
<keyword evidence="3" id="KW-1185">Reference proteome</keyword>
<proteinExistence type="predicted"/>
<dbReference type="AlphaFoldDB" id="A0A9X9XI93"/>
<reference evidence="2" key="1">
    <citation type="submission" date="2020-01" db="EMBL/GenBank/DDBJ databases">
        <authorList>
            <person name="Rat A."/>
        </authorList>
    </citation>
    <scope>NUCLEOTIDE SEQUENCE</scope>
    <source>
        <strain evidence="2">LMG 31228</strain>
    </source>
</reference>
<accession>A0A9X9XI93</accession>
<dbReference type="EMBL" id="JAAEDL010000032">
    <property type="protein sequence ID" value="MBR0683429.1"/>
    <property type="molecule type" value="Genomic_DNA"/>
</dbReference>
<name>A0A9X9XI93_9PROT</name>
<reference evidence="2" key="2">
    <citation type="journal article" date="2021" name="Syst. Appl. Microbiol.">
        <title>Roseomonas hellenica sp. nov., isolated from roots of wild-growing Alkanna tinctoria.</title>
        <authorList>
            <person name="Rat A."/>
            <person name="Naranjo H.D."/>
            <person name="Lebbe L."/>
            <person name="Cnockaert M."/>
            <person name="Krigas N."/>
            <person name="Grigoriadou K."/>
            <person name="Maloupa E."/>
            <person name="Willems A."/>
        </authorList>
    </citation>
    <scope>NUCLEOTIDE SEQUENCE</scope>
    <source>
        <strain evidence="2">LMG 31228</strain>
    </source>
</reference>
<sequence length="105" mass="11475">MGDDFLVSYLPFWIVTYALAVMGWSCIGRFMMQFVVAPDSTNYIWRAFRALSAGPVAVARLMVPSYVGPFFLPLVAAFWVFILRMGFGLAMLSAGLAPRVSPAGG</sequence>
<keyword evidence="1" id="KW-1133">Transmembrane helix</keyword>
<feature type="transmembrane region" description="Helical" evidence="1">
    <location>
        <begin position="12"/>
        <end position="31"/>
    </location>
</feature>
<dbReference type="RefSeq" id="WP_211848998.1">
    <property type="nucleotide sequence ID" value="NZ_JAAEDL010000032.1"/>
</dbReference>
<comment type="caution">
    <text evidence="2">The sequence shown here is derived from an EMBL/GenBank/DDBJ whole genome shotgun (WGS) entry which is preliminary data.</text>
</comment>
<keyword evidence="1" id="KW-0472">Membrane</keyword>